<evidence type="ECO:0000256" key="9">
    <source>
        <dbReference type="ARBA" id="ARBA00023285"/>
    </source>
</evidence>
<comment type="pathway">
    <text evidence="10">Cofactor biosynthesis; adenosylcobalamin biosynthesis.</text>
</comment>
<comment type="similarity">
    <text evidence="10">Belongs to the CbiN family.</text>
</comment>
<dbReference type="InterPro" id="IPR003705">
    <property type="entry name" value="CbiN"/>
</dbReference>
<comment type="function">
    <text evidence="10">Part of the energy-coupling factor (ECF) transporter complex CbiMNOQ involved in cobalt import.</text>
</comment>
<proteinExistence type="inferred from homology"/>
<gene>
    <name evidence="10" type="primary">cbiN</name>
    <name evidence="11" type="ORF">ACK4CT_34700</name>
</gene>
<evidence type="ECO:0000313" key="12">
    <source>
        <dbReference type="Proteomes" id="UP001635816"/>
    </source>
</evidence>
<name>A0ABW9LJZ0_9MYCO</name>
<organism evidence="11 12">
    <name type="scientific">Mycolicibacterium nivoides</name>
    <dbReference type="NCBI Taxonomy" id="2487344"/>
    <lineage>
        <taxon>Bacteria</taxon>
        <taxon>Bacillati</taxon>
        <taxon>Actinomycetota</taxon>
        <taxon>Actinomycetes</taxon>
        <taxon>Mycobacteriales</taxon>
        <taxon>Mycobacteriaceae</taxon>
        <taxon>Mycolicibacterium</taxon>
    </lineage>
</organism>
<keyword evidence="8 10" id="KW-0472">Membrane</keyword>
<feature type="transmembrane region" description="Helical" evidence="10">
    <location>
        <begin position="71"/>
        <end position="91"/>
    </location>
</feature>
<evidence type="ECO:0000256" key="2">
    <source>
        <dbReference type="ARBA" id="ARBA00022448"/>
    </source>
</evidence>
<dbReference type="PANTHER" id="PTHR38662">
    <property type="entry name" value="COBALT TRANSPORT PROTEIN CBIN"/>
    <property type="match status" value="1"/>
</dbReference>
<keyword evidence="7 10" id="KW-0406">Ion transport</keyword>
<evidence type="ECO:0000256" key="1">
    <source>
        <dbReference type="ARBA" id="ARBA00022426"/>
    </source>
</evidence>
<keyword evidence="5 10" id="KW-0812">Transmembrane</keyword>
<comment type="caution">
    <text evidence="11">The sequence shown here is derived from an EMBL/GenBank/DDBJ whole genome shotgun (WGS) entry which is preliminary data.</text>
</comment>
<sequence length="104" mass="11029">MRNSRIVTAALVAAIIAIFVVCLTLGWSGSSEEAFVGTDSAAVGTIENDHPDYQPWYDGLFTPPSAEVESGLFALQAAIGAGVLGYTLGVLRRRQSTRKVDSVQ</sequence>
<evidence type="ECO:0000256" key="8">
    <source>
        <dbReference type="ARBA" id="ARBA00023136"/>
    </source>
</evidence>
<evidence type="ECO:0000256" key="7">
    <source>
        <dbReference type="ARBA" id="ARBA00023065"/>
    </source>
</evidence>
<evidence type="ECO:0000313" key="11">
    <source>
        <dbReference type="EMBL" id="MFN6548326.1"/>
    </source>
</evidence>
<comment type="subunit">
    <text evidence="10">Forms an energy-coupling factor (ECF) transporter complex composed of an ATP-binding protein (A component, CbiO), a transmembrane protein (T component, CbiQ) and 2 possible substrate-capture proteins (S components, CbiM and CbiN) of unknown stoichimetry.</text>
</comment>
<dbReference type="EMBL" id="JBKBDD010000022">
    <property type="protein sequence ID" value="MFN6548326.1"/>
    <property type="molecule type" value="Genomic_DNA"/>
</dbReference>
<keyword evidence="12" id="KW-1185">Reference proteome</keyword>
<evidence type="ECO:0000256" key="4">
    <source>
        <dbReference type="ARBA" id="ARBA00022573"/>
    </source>
</evidence>
<keyword evidence="9 10" id="KW-0170">Cobalt</keyword>
<keyword evidence="2 10" id="KW-0813">Transport</keyword>
<dbReference type="NCBIfam" id="NF002780">
    <property type="entry name" value="PRK02898.1"/>
    <property type="match status" value="1"/>
</dbReference>
<evidence type="ECO:0000256" key="5">
    <source>
        <dbReference type="ARBA" id="ARBA00022692"/>
    </source>
</evidence>
<keyword evidence="3 10" id="KW-1003">Cell membrane</keyword>
<feature type="transmembrane region" description="Helical" evidence="10">
    <location>
        <begin position="7"/>
        <end position="27"/>
    </location>
</feature>
<evidence type="ECO:0000256" key="3">
    <source>
        <dbReference type="ARBA" id="ARBA00022475"/>
    </source>
</evidence>
<dbReference type="Proteomes" id="UP001635816">
    <property type="component" value="Unassembled WGS sequence"/>
</dbReference>
<keyword evidence="6 10" id="KW-1133">Transmembrane helix</keyword>
<keyword evidence="4 10" id="KW-0169">Cobalamin biosynthesis</keyword>
<dbReference type="PANTHER" id="PTHR38662:SF1">
    <property type="entry name" value="COBALT TRANSPORT PROTEIN CBIN"/>
    <property type="match status" value="1"/>
</dbReference>
<dbReference type="Pfam" id="PF02553">
    <property type="entry name" value="CbiN"/>
    <property type="match status" value="1"/>
</dbReference>
<dbReference type="HAMAP" id="MF_00330">
    <property type="entry name" value="CbiN"/>
    <property type="match status" value="1"/>
</dbReference>
<protein>
    <recommendedName>
        <fullName evidence="10">Cobalt transport protein CbiN</fullName>
    </recommendedName>
    <alternativeName>
        <fullName evidence="10">Energy-coupling factor transporter probable substrate-capture protein CbiN</fullName>
        <shortName evidence="10">ECF transporter S component CbiN</shortName>
    </alternativeName>
</protein>
<reference evidence="11 12" key="1">
    <citation type="submission" date="2024-12" db="EMBL/GenBank/DDBJ databases">
        <title>The coexistence of Mycolicibacterium septicum and Mycolicibacterium nivoides in clinical samples.</title>
        <authorList>
            <person name="Wang C."/>
            <person name="Feng Y."/>
            <person name="Zong Z."/>
        </authorList>
    </citation>
    <scope>NUCLEOTIDE SEQUENCE [LARGE SCALE GENOMIC DNA]</scope>
    <source>
        <strain evidence="11 12">120309</strain>
    </source>
</reference>
<evidence type="ECO:0000256" key="6">
    <source>
        <dbReference type="ARBA" id="ARBA00022989"/>
    </source>
</evidence>
<accession>A0ABW9LJZ0</accession>
<keyword evidence="1 10" id="KW-0171">Cobalt transport</keyword>
<evidence type="ECO:0000256" key="10">
    <source>
        <dbReference type="HAMAP-Rule" id="MF_00330"/>
    </source>
</evidence>
<dbReference type="RefSeq" id="WP_409545834.1">
    <property type="nucleotide sequence ID" value="NZ_JBKBDD010000022.1"/>
</dbReference>
<comment type="subcellular location">
    <subcellularLocation>
        <location evidence="10">Cell membrane</location>
        <topology evidence="10">Multi-pass membrane protein</topology>
    </subcellularLocation>
</comment>